<feature type="domain" description="PAC" evidence="15">
    <location>
        <begin position="371"/>
        <end position="423"/>
    </location>
</feature>
<dbReference type="Pfam" id="PF08448">
    <property type="entry name" value="PAS_4"/>
    <property type="match status" value="2"/>
</dbReference>
<keyword evidence="6" id="KW-0418">Kinase</keyword>
<dbReference type="SUPFAM" id="SSF55874">
    <property type="entry name" value="ATPase domain of HSP90 chaperone/DNA topoisomerase II/histidine kinase"/>
    <property type="match status" value="1"/>
</dbReference>
<feature type="compositionally biased region" description="Low complexity" evidence="11">
    <location>
        <begin position="1"/>
        <end position="17"/>
    </location>
</feature>
<evidence type="ECO:0000256" key="8">
    <source>
        <dbReference type="ARBA" id="ARBA00023012"/>
    </source>
</evidence>
<evidence type="ECO:0000256" key="2">
    <source>
        <dbReference type="ARBA" id="ARBA00012438"/>
    </source>
</evidence>
<evidence type="ECO:0000256" key="10">
    <source>
        <dbReference type="SAM" id="Coils"/>
    </source>
</evidence>
<feature type="domain" description="PAS" evidence="14">
    <location>
        <begin position="297"/>
        <end position="367"/>
    </location>
</feature>
<dbReference type="InterPro" id="IPR011006">
    <property type="entry name" value="CheY-like_superfamily"/>
</dbReference>
<dbReference type="Proteomes" id="UP000528286">
    <property type="component" value="Unassembled WGS sequence"/>
</dbReference>
<keyword evidence="17" id="KW-1185">Reference proteome</keyword>
<evidence type="ECO:0000259" key="15">
    <source>
        <dbReference type="PROSITE" id="PS50113"/>
    </source>
</evidence>
<dbReference type="SMART" id="SM00086">
    <property type="entry name" value="PAC"/>
    <property type="match status" value="2"/>
</dbReference>
<dbReference type="Pfam" id="PF08447">
    <property type="entry name" value="PAS_3"/>
    <property type="match status" value="1"/>
</dbReference>
<dbReference type="InterPro" id="IPR001610">
    <property type="entry name" value="PAC"/>
</dbReference>
<feature type="modified residue" description="4-aspartylphosphate" evidence="9">
    <location>
        <position position="756"/>
    </location>
</feature>
<dbReference type="InterPro" id="IPR003594">
    <property type="entry name" value="HATPase_dom"/>
</dbReference>
<dbReference type="SMART" id="SM00388">
    <property type="entry name" value="HisKA"/>
    <property type="match status" value="1"/>
</dbReference>
<dbReference type="PRINTS" id="PR00344">
    <property type="entry name" value="BCTRLSENSOR"/>
</dbReference>
<dbReference type="InterPro" id="IPR036097">
    <property type="entry name" value="HisK_dim/P_sf"/>
</dbReference>
<organism evidence="16 17">
    <name type="scientific">Gellertiella hungarica</name>
    <dbReference type="NCBI Taxonomy" id="1572859"/>
    <lineage>
        <taxon>Bacteria</taxon>
        <taxon>Pseudomonadati</taxon>
        <taxon>Pseudomonadota</taxon>
        <taxon>Alphaproteobacteria</taxon>
        <taxon>Hyphomicrobiales</taxon>
        <taxon>Rhizobiaceae</taxon>
        <taxon>Gellertiella</taxon>
    </lineage>
</organism>
<dbReference type="PROSITE" id="PS50109">
    <property type="entry name" value="HIS_KIN"/>
    <property type="match status" value="1"/>
</dbReference>
<dbReference type="PANTHER" id="PTHR43065">
    <property type="entry name" value="SENSOR HISTIDINE KINASE"/>
    <property type="match status" value="1"/>
</dbReference>
<feature type="domain" description="PAC" evidence="15">
    <location>
        <begin position="116"/>
        <end position="169"/>
    </location>
</feature>
<keyword evidence="3 9" id="KW-0597">Phosphoprotein</keyword>
<evidence type="ECO:0000256" key="9">
    <source>
        <dbReference type="PROSITE-ProRule" id="PRU00169"/>
    </source>
</evidence>
<proteinExistence type="predicted"/>
<keyword evidence="7" id="KW-0067">ATP-binding</keyword>
<gene>
    <name evidence="16" type="ORF">GGR23_003394</name>
</gene>
<comment type="caution">
    <text evidence="16">The sequence shown here is derived from an EMBL/GenBank/DDBJ whole genome shotgun (WGS) entry which is preliminary data.</text>
</comment>
<evidence type="ECO:0000256" key="1">
    <source>
        <dbReference type="ARBA" id="ARBA00000085"/>
    </source>
</evidence>
<keyword evidence="4" id="KW-0808">Transferase</keyword>
<name>A0A7W6J7E1_9HYPH</name>
<dbReference type="EC" id="2.7.13.3" evidence="2"/>
<evidence type="ECO:0000256" key="4">
    <source>
        <dbReference type="ARBA" id="ARBA00022679"/>
    </source>
</evidence>
<dbReference type="EMBL" id="JACIEZ010000008">
    <property type="protein sequence ID" value="MBB4066179.1"/>
    <property type="molecule type" value="Genomic_DNA"/>
</dbReference>
<dbReference type="Gene3D" id="1.10.287.130">
    <property type="match status" value="1"/>
</dbReference>
<feature type="region of interest" description="Disordered" evidence="11">
    <location>
        <begin position="1"/>
        <end position="27"/>
    </location>
</feature>
<dbReference type="SMART" id="SM00091">
    <property type="entry name" value="PAS"/>
    <property type="match status" value="3"/>
</dbReference>
<dbReference type="Gene3D" id="3.30.450.20">
    <property type="entry name" value="PAS domain"/>
    <property type="match status" value="3"/>
</dbReference>
<dbReference type="InterPro" id="IPR001789">
    <property type="entry name" value="Sig_transdc_resp-reg_receiver"/>
</dbReference>
<dbReference type="SUPFAM" id="SSF47384">
    <property type="entry name" value="Homodimeric domain of signal transducing histidine kinase"/>
    <property type="match status" value="1"/>
</dbReference>
<dbReference type="Gene3D" id="3.40.50.2300">
    <property type="match status" value="2"/>
</dbReference>
<dbReference type="InterPro" id="IPR004358">
    <property type="entry name" value="Sig_transdc_His_kin-like_C"/>
</dbReference>
<dbReference type="SMART" id="SM00387">
    <property type="entry name" value="HATPase_c"/>
    <property type="match status" value="1"/>
</dbReference>
<dbReference type="GO" id="GO:0000155">
    <property type="term" value="F:phosphorelay sensor kinase activity"/>
    <property type="evidence" value="ECO:0007669"/>
    <property type="project" value="InterPro"/>
</dbReference>
<evidence type="ECO:0000313" key="17">
    <source>
        <dbReference type="Proteomes" id="UP000528286"/>
    </source>
</evidence>
<evidence type="ECO:0000259" key="12">
    <source>
        <dbReference type="PROSITE" id="PS50109"/>
    </source>
</evidence>
<dbReference type="InterPro" id="IPR003661">
    <property type="entry name" value="HisK_dim/P_dom"/>
</dbReference>
<keyword evidence="10" id="KW-0175">Coiled coil</keyword>
<evidence type="ECO:0000256" key="7">
    <source>
        <dbReference type="ARBA" id="ARBA00022840"/>
    </source>
</evidence>
<feature type="compositionally biased region" description="Low complexity" evidence="11">
    <location>
        <begin position="831"/>
        <end position="843"/>
    </location>
</feature>
<dbReference type="FunFam" id="3.30.450.20:FF:000099">
    <property type="entry name" value="Sensory box sensor histidine kinase"/>
    <property type="match status" value="1"/>
</dbReference>
<accession>A0A7W6J7E1</accession>
<evidence type="ECO:0000256" key="5">
    <source>
        <dbReference type="ARBA" id="ARBA00022741"/>
    </source>
</evidence>
<comment type="catalytic activity">
    <reaction evidence="1">
        <text>ATP + protein L-histidine = ADP + protein N-phospho-L-histidine.</text>
        <dbReference type="EC" id="2.7.13.3"/>
    </reaction>
</comment>
<dbReference type="AlphaFoldDB" id="A0A7W6J7E1"/>
<keyword evidence="8" id="KW-0902">Two-component regulatory system</keyword>
<dbReference type="SMART" id="SM00448">
    <property type="entry name" value="REC"/>
    <property type="match status" value="2"/>
</dbReference>
<dbReference type="CDD" id="cd00130">
    <property type="entry name" value="PAS"/>
    <property type="match status" value="2"/>
</dbReference>
<dbReference type="InterPro" id="IPR005467">
    <property type="entry name" value="His_kinase_dom"/>
</dbReference>
<feature type="domain" description="Response regulatory" evidence="13">
    <location>
        <begin position="706"/>
        <end position="820"/>
    </location>
</feature>
<dbReference type="InterPro" id="IPR000700">
    <property type="entry name" value="PAS-assoc_C"/>
</dbReference>
<dbReference type="InterPro" id="IPR036890">
    <property type="entry name" value="HATPase_C_sf"/>
</dbReference>
<feature type="domain" description="Histidine kinase" evidence="12">
    <location>
        <begin position="461"/>
        <end position="684"/>
    </location>
</feature>
<dbReference type="RefSeq" id="WP_183367467.1">
    <property type="nucleotide sequence ID" value="NZ_JACIEZ010000008.1"/>
</dbReference>
<sequence length="971" mass="106345">MSLAADPPADARPSPSDASDDGTVPFQWSDTPLGPVSAWPASLRATVNLVVDAAVPMIILWGPRGIALYNDAFAPLAGDLHPDLFAKPIGAFNHPLCSLHARALDAVLKGECVSMRDQALTIRQNDRPEDIWVTLDYSPLRDEDGSIAGALCIMKNTTERKRAEQEIRENESRWKALFEQMKEGFFIGEAVRSTEGEIEDFRLLEFNTALQQQFSLPPDRPSGRSLRDVVPHMEGPVLEALRRTLSSGEPTEFELSLNGPPLRWYEARAQKVSQERLGVLLLDVTSRKQAELTITESEAKFRLLAQSMPNHVWTARANGHLDWFNERVYDFGGLARGTLDGENWIRMVHPEDLPRISEAWQAAVANGHLYNKAELRLRRRDGVYHWHIVRAVPVRNKAGDIKRWIGTNTDIDDQKSAETALAELAATLEQRVETRTAELLKTQDALRQSQKMEAIGNLTGGIAHDFNNLLQVISGNLHLIAKDMTGNPVLEARLQNAIKGVTRGAKLASQLLAFGRRQPLTPKVLNIGRLIRNMDDILHRALGEAITVETLVDDHLWNTEVDPGNMENAILNLAINARDAMDNSGHVVIEARNVIIDTYTMRGNMELTAGQYVMVAVRDSGCGMSEAVMEKVFEPFFTTKPEGKGTGLGLSMVYGFVKQSGGHVMIESEEGRGTTIRLYLPRSAAGEESELASEEEGLPVSGGCETILVAEDDEAVRETVVAILADLGYRVLRARDGATALTVLESGAPIDLLFTDMIMPGAMKIADLVHLARQQRPRIGILLTSGYAGAGEPELQDSGIELLQKPYSREALAIKVRRALDGARAGEPGLPQRSQAPSAPAASETPDDQRQARPDGKRVVLLCEDDYLIRLTTAEILEEENYAVLEAGSGAEALAALETTEVDVLVTDFGLPDMTGVDLLHRVRDLRPGLPVLLATGHVDVGELPEGPTEQLTKPFADTDLTAALGRLLKA</sequence>
<dbReference type="PROSITE" id="PS50113">
    <property type="entry name" value="PAC"/>
    <property type="match status" value="2"/>
</dbReference>
<dbReference type="Gene3D" id="3.30.565.10">
    <property type="entry name" value="Histidine kinase-like ATPase, C-terminal domain"/>
    <property type="match status" value="1"/>
</dbReference>
<dbReference type="InterPro" id="IPR013656">
    <property type="entry name" value="PAS_4"/>
</dbReference>
<dbReference type="PROSITE" id="PS50112">
    <property type="entry name" value="PAS"/>
    <property type="match status" value="1"/>
</dbReference>
<dbReference type="InterPro" id="IPR013655">
    <property type="entry name" value="PAS_fold_3"/>
</dbReference>
<reference evidence="16 17" key="1">
    <citation type="submission" date="2020-08" db="EMBL/GenBank/DDBJ databases">
        <title>Genomic Encyclopedia of Type Strains, Phase IV (KMG-IV): sequencing the most valuable type-strain genomes for metagenomic binning, comparative biology and taxonomic classification.</title>
        <authorList>
            <person name="Goeker M."/>
        </authorList>
    </citation>
    <scope>NUCLEOTIDE SEQUENCE [LARGE SCALE GENOMIC DNA]</scope>
    <source>
        <strain evidence="16 17">DSM 29853</strain>
    </source>
</reference>
<dbReference type="SUPFAM" id="SSF52172">
    <property type="entry name" value="CheY-like"/>
    <property type="match status" value="2"/>
</dbReference>
<evidence type="ECO:0000259" key="13">
    <source>
        <dbReference type="PROSITE" id="PS50110"/>
    </source>
</evidence>
<dbReference type="NCBIfam" id="TIGR00229">
    <property type="entry name" value="sensory_box"/>
    <property type="match status" value="1"/>
</dbReference>
<evidence type="ECO:0000256" key="6">
    <source>
        <dbReference type="ARBA" id="ARBA00022777"/>
    </source>
</evidence>
<dbReference type="InterPro" id="IPR000014">
    <property type="entry name" value="PAS"/>
</dbReference>
<dbReference type="Pfam" id="PF02518">
    <property type="entry name" value="HATPase_c"/>
    <property type="match status" value="1"/>
</dbReference>
<dbReference type="Pfam" id="PF00072">
    <property type="entry name" value="Response_reg"/>
    <property type="match status" value="2"/>
</dbReference>
<feature type="coiled-coil region" evidence="10">
    <location>
        <begin position="153"/>
        <end position="180"/>
    </location>
</feature>
<feature type="region of interest" description="Disordered" evidence="11">
    <location>
        <begin position="824"/>
        <end position="855"/>
    </location>
</feature>
<dbReference type="InterPro" id="IPR035965">
    <property type="entry name" value="PAS-like_dom_sf"/>
</dbReference>
<evidence type="ECO:0000256" key="11">
    <source>
        <dbReference type="SAM" id="MobiDB-lite"/>
    </source>
</evidence>
<evidence type="ECO:0000259" key="14">
    <source>
        <dbReference type="PROSITE" id="PS50112"/>
    </source>
</evidence>
<feature type="domain" description="Response regulatory" evidence="13">
    <location>
        <begin position="859"/>
        <end position="969"/>
    </location>
</feature>
<evidence type="ECO:0000256" key="3">
    <source>
        <dbReference type="ARBA" id="ARBA00022553"/>
    </source>
</evidence>
<dbReference type="SUPFAM" id="SSF55785">
    <property type="entry name" value="PYP-like sensor domain (PAS domain)"/>
    <property type="match status" value="3"/>
</dbReference>
<protein>
    <recommendedName>
        <fullName evidence="2">histidine kinase</fullName>
        <ecNumber evidence="2">2.7.13.3</ecNumber>
    </recommendedName>
</protein>
<keyword evidence="5" id="KW-0547">Nucleotide-binding</keyword>
<dbReference type="PANTHER" id="PTHR43065:SF46">
    <property type="entry name" value="C4-DICARBOXYLATE TRANSPORT SENSOR PROTEIN DCTB"/>
    <property type="match status" value="1"/>
</dbReference>
<dbReference type="GO" id="GO:0005524">
    <property type="term" value="F:ATP binding"/>
    <property type="evidence" value="ECO:0007669"/>
    <property type="project" value="UniProtKB-KW"/>
</dbReference>
<dbReference type="PROSITE" id="PS50110">
    <property type="entry name" value="RESPONSE_REGULATORY"/>
    <property type="match status" value="2"/>
</dbReference>
<feature type="modified residue" description="4-aspartylphosphate" evidence="9">
    <location>
        <position position="908"/>
    </location>
</feature>
<evidence type="ECO:0000313" key="16">
    <source>
        <dbReference type="EMBL" id="MBB4066179.1"/>
    </source>
</evidence>